<comment type="caution">
    <text evidence="2">The sequence shown here is derived from an EMBL/GenBank/DDBJ whole genome shotgun (WGS) entry which is preliminary data.</text>
</comment>
<sequence>MGNKAAYDTCTATEESGKRRRGERASLCFIPINSSRFTQSSAGKNNKRICWAASKKPVLNRWIRILRKVVEISLNL</sequence>
<organism evidence="2 3">
    <name type="scientific">Liparis tanakae</name>
    <name type="common">Tanaka's snailfish</name>
    <dbReference type="NCBI Taxonomy" id="230148"/>
    <lineage>
        <taxon>Eukaryota</taxon>
        <taxon>Metazoa</taxon>
        <taxon>Chordata</taxon>
        <taxon>Craniata</taxon>
        <taxon>Vertebrata</taxon>
        <taxon>Euteleostomi</taxon>
        <taxon>Actinopterygii</taxon>
        <taxon>Neopterygii</taxon>
        <taxon>Teleostei</taxon>
        <taxon>Neoteleostei</taxon>
        <taxon>Acanthomorphata</taxon>
        <taxon>Eupercaria</taxon>
        <taxon>Perciformes</taxon>
        <taxon>Cottioidei</taxon>
        <taxon>Cottales</taxon>
        <taxon>Liparidae</taxon>
        <taxon>Liparis</taxon>
    </lineage>
</organism>
<feature type="region of interest" description="Disordered" evidence="1">
    <location>
        <begin position="1"/>
        <end position="22"/>
    </location>
</feature>
<reference evidence="2 3" key="1">
    <citation type="submission" date="2019-03" db="EMBL/GenBank/DDBJ databases">
        <title>First draft genome of Liparis tanakae, snailfish: a comprehensive survey of snailfish specific genes.</title>
        <authorList>
            <person name="Kim W."/>
            <person name="Song I."/>
            <person name="Jeong J.-H."/>
            <person name="Kim D."/>
            <person name="Kim S."/>
            <person name="Ryu S."/>
            <person name="Song J.Y."/>
            <person name="Lee S.K."/>
        </authorList>
    </citation>
    <scope>NUCLEOTIDE SEQUENCE [LARGE SCALE GENOMIC DNA]</scope>
    <source>
        <tissue evidence="2">Muscle</tissue>
    </source>
</reference>
<protein>
    <submittedName>
        <fullName evidence="2">Uncharacterized protein</fullName>
    </submittedName>
</protein>
<gene>
    <name evidence="2" type="ORF">EYF80_028161</name>
</gene>
<evidence type="ECO:0000313" key="2">
    <source>
        <dbReference type="EMBL" id="TNN61656.1"/>
    </source>
</evidence>
<proteinExistence type="predicted"/>
<dbReference type="AlphaFoldDB" id="A0A4Z2H7B8"/>
<dbReference type="EMBL" id="SRLO01000312">
    <property type="protein sequence ID" value="TNN61656.1"/>
    <property type="molecule type" value="Genomic_DNA"/>
</dbReference>
<name>A0A4Z2H7B8_9TELE</name>
<evidence type="ECO:0000256" key="1">
    <source>
        <dbReference type="SAM" id="MobiDB-lite"/>
    </source>
</evidence>
<keyword evidence="3" id="KW-1185">Reference proteome</keyword>
<accession>A0A4Z2H7B8</accession>
<dbReference type="Proteomes" id="UP000314294">
    <property type="component" value="Unassembled WGS sequence"/>
</dbReference>
<evidence type="ECO:0000313" key="3">
    <source>
        <dbReference type="Proteomes" id="UP000314294"/>
    </source>
</evidence>